<dbReference type="Proteomes" id="UP000572984">
    <property type="component" value="Unassembled WGS sequence"/>
</dbReference>
<evidence type="ECO:0000313" key="2">
    <source>
        <dbReference type="EMBL" id="MBA1155018.1"/>
    </source>
</evidence>
<comment type="caution">
    <text evidence="2">The sequence shown here is derived from an EMBL/GenBank/DDBJ whole genome shotgun (WGS) entry which is preliminary data.</text>
</comment>
<dbReference type="AlphaFoldDB" id="A0A838BHK1"/>
<proteinExistence type="predicted"/>
<name>A0A838BHK1_9HYPH</name>
<reference evidence="2 3" key="1">
    <citation type="submission" date="2020-07" db="EMBL/GenBank/DDBJ databases">
        <title>Draft genome and description of Microvirga mediterraneensis Marseille-Q2068 sp. nov.</title>
        <authorList>
            <person name="Boxberger M."/>
        </authorList>
    </citation>
    <scope>NUCLEOTIDE SEQUENCE [LARGE SCALE GENOMIC DNA]</scope>
    <source>
        <strain evidence="2 3">Marseille-Q2068</strain>
    </source>
</reference>
<organism evidence="2 3">
    <name type="scientific">Microvirga mediterraneensis</name>
    <dbReference type="NCBI Taxonomy" id="2754695"/>
    <lineage>
        <taxon>Bacteria</taxon>
        <taxon>Pseudomonadati</taxon>
        <taxon>Pseudomonadota</taxon>
        <taxon>Alphaproteobacteria</taxon>
        <taxon>Hyphomicrobiales</taxon>
        <taxon>Methylobacteriaceae</taxon>
        <taxon>Microvirga</taxon>
    </lineage>
</organism>
<sequence>MKSRFVGYYRPNDAEFKALWDQCLFVPDTNVLLHLFRYGENTRNQVFETFNAFKSRLWIPYQVGLEFHRRWREIDYKNRSAYKDLTDKLTTAGNSMKALFNDYNRHQLIDADAEKAAIDKFISERCRRLEELSNQHPNPDDALGILNRISDLIGDQVGERLTEKELEAIYKEGESRYKRKIPPGFRDASKQDADVYGDLVIWKAMLSKAKADQCPIIFVTDDLKDDWWHEFKGEKVGPRPELLEEFRWETGQSFYMYSLGSFIEQAGNYLNKVIDESAIKEIEEDESAQKASISLEKHLDDVLAQEDMNNNLRDFYLGIIAKNNPDIIWNDSYFSEAKDLKNFRWAWNEHLNNKQMLDTHRAALDNELLFLEHREAVLQSELAQWTPQKGKLSFDAIWKELNSIRQRISLIRHKK</sequence>
<keyword evidence="3" id="KW-1185">Reference proteome</keyword>
<evidence type="ECO:0000259" key="1">
    <source>
        <dbReference type="Pfam" id="PF18476"/>
    </source>
</evidence>
<evidence type="ECO:0000313" key="3">
    <source>
        <dbReference type="Proteomes" id="UP000572984"/>
    </source>
</evidence>
<feature type="domain" description="PIN like" evidence="1">
    <location>
        <begin position="24"/>
        <end position="242"/>
    </location>
</feature>
<accession>A0A838BHK1</accession>
<dbReference type="Pfam" id="PF18476">
    <property type="entry name" value="PIN_8"/>
    <property type="match status" value="1"/>
</dbReference>
<protein>
    <submittedName>
        <fullName evidence="2">DUF4935 domain-containing protein</fullName>
    </submittedName>
</protein>
<dbReference type="RefSeq" id="WP_181050693.1">
    <property type="nucleotide sequence ID" value="NZ_JACDXJ010000001.1"/>
</dbReference>
<gene>
    <name evidence="2" type="ORF">H0S73_02600</name>
</gene>
<dbReference type="EMBL" id="JACDXJ010000001">
    <property type="protein sequence ID" value="MBA1155018.1"/>
    <property type="molecule type" value="Genomic_DNA"/>
</dbReference>
<dbReference type="InterPro" id="IPR041578">
    <property type="entry name" value="PIN_8"/>
</dbReference>